<dbReference type="EMBL" id="MDED01000050">
    <property type="protein sequence ID" value="PPU72445.1"/>
    <property type="molecule type" value="Genomic_DNA"/>
</dbReference>
<proteinExistence type="predicted"/>
<dbReference type="GO" id="GO:0016301">
    <property type="term" value="F:kinase activity"/>
    <property type="evidence" value="ECO:0007669"/>
    <property type="project" value="UniProtKB-KW"/>
</dbReference>
<keyword evidence="2" id="KW-0808">Transferase</keyword>
<organism evidence="2 3">
    <name type="scientific">Xanthomonas cucurbitae</name>
    <dbReference type="NCBI Taxonomy" id="56453"/>
    <lineage>
        <taxon>Bacteria</taxon>
        <taxon>Pseudomonadati</taxon>
        <taxon>Pseudomonadota</taxon>
        <taxon>Gammaproteobacteria</taxon>
        <taxon>Lysobacterales</taxon>
        <taxon>Lysobacteraceae</taxon>
        <taxon>Xanthomonas</taxon>
    </lineage>
</organism>
<dbReference type="AlphaFoldDB" id="A0A2S7DF49"/>
<dbReference type="RefSeq" id="WP_104605259.1">
    <property type="nucleotide sequence ID" value="NZ_CP082217.1"/>
</dbReference>
<keyword evidence="1" id="KW-0812">Transmembrane</keyword>
<dbReference type="NCBIfam" id="NF041525">
    <property type="entry name" value="HrpD5"/>
    <property type="match status" value="1"/>
</dbReference>
<name>A0A2S7DF49_9XANT</name>
<keyword evidence="1" id="KW-1133">Transmembrane helix</keyword>
<comment type="caution">
    <text evidence="2">The sequence shown here is derived from an EMBL/GenBank/DDBJ whole genome shotgun (WGS) entry which is preliminary data.</text>
</comment>
<gene>
    <name evidence="2" type="ORF">XcuCFBP2542_17170</name>
</gene>
<protein>
    <submittedName>
        <fullName evidence="2">Serine kinase</fullName>
    </submittedName>
</protein>
<reference evidence="2 3" key="1">
    <citation type="submission" date="2016-08" db="EMBL/GenBank/DDBJ databases">
        <authorList>
            <person name="Seilhamer J.J."/>
        </authorList>
    </citation>
    <scope>NUCLEOTIDE SEQUENCE [LARGE SCALE GENOMIC DNA]</scope>
    <source>
        <strain evidence="2 3">CFBP2542</strain>
    </source>
</reference>
<accession>A0A2S7DF49</accession>
<keyword evidence="2" id="KW-0418">Kinase</keyword>
<dbReference type="Proteomes" id="UP000239561">
    <property type="component" value="Unassembled WGS sequence"/>
</dbReference>
<evidence type="ECO:0000313" key="3">
    <source>
        <dbReference type="Proteomes" id="UP000239561"/>
    </source>
</evidence>
<sequence>MTMQIRVLTGTHAGARLDLLPGCYGLGSDSRADIRIEDWPGGPFVIEVDSDGQIRYHNDEASSATFTAMHPVRFGDVVLCVGDCASQWPSDMELIERLLPSPSPSQADAPPRKRQHKALRAGLGAILALVAAALLPALQPAFLSEAAPPPREQNQYAQVKAVLGQLRLGETRIAHAGAQLRVEGLVASSADAARLRLRLSGYRPAVKLDVIVVDEVLATIRDTLADRNLNVRYEGRGVFSIAGQSDDAERTARRIDELRSDLGSQIGAIHVDVIQQDPSTKLPAHYDAALLADGLHYVETPDGTKHLSSTGY</sequence>
<keyword evidence="1" id="KW-0472">Membrane</keyword>
<dbReference type="InterPro" id="IPR048200">
    <property type="entry name" value="HrpD5-like"/>
</dbReference>
<feature type="transmembrane region" description="Helical" evidence="1">
    <location>
        <begin position="121"/>
        <end position="143"/>
    </location>
</feature>
<evidence type="ECO:0000256" key="1">
    <source>
        <dbReference type="SAM" id="Phobius"/>
    </source>
</evidence>
<evidence type="ECO:0000313" key="2">
    <source>
        <dbReference type="EMBL" id="PPU72445.1"/>
    </source>
</evidence>